<feature type="domain" description="EamA" evidence="3">
    <location>
        <begin position="152"/>
        <end position="284"/>
    </location>
</feature>
<proteinExistence type="inferred from homology"/>
<keyword evidence="2" id="KW-0812">Transmembrane</keyword>
<dbReference type="InterPro" id="IPR037185">
    <property type="entry name" value="EmrE-like"/>
</dbReference>
<feature type="transmembrane region" description="Helical" evidence="2">
    <location>
        <begin position="268"/>
        <end position="286"/>
    </location>
</feature>
<feature type="transmembrane region" description="Helical" evidence="2">
    <location>
        <begin position="150"/>
        <end position="170"/>
    </location>
</feature>
<feature type="transmembrane region" description="Helical" evidence="2">
    <location>
        <begin position="242"/>
        <end position="262"/>
    </location>
</feature>
<evidence type="ECO:0000313" key="5">
    <source>
        <dbReference type="Proteomes" id="UP000192359"/>
    </source>
</evidence>
<dbReference type="GO" id="GO:0016020">
    <property type="term" value="C:membrane"/>
    <property type="evidence" value="ECO:0007669"/>
    <property type="project" value="InterPro"/>
</dbReference>
<dbReference type="OrthoDB" id="9815120at2"/>
<keyword evidence="2" id="KW-0472">Membrane</keyword>
<sequence length="310" mass="31818">MQAVRSRSSGSDKTTGVLLVLGSCVSLQVGAAFAVQLFPQLGAWGVTTLRLGVAALVICALTRPLFWRWTPAQWVAVILLGAAFAGMNGAFYHAIELLPLGLAVSVEFIGPLVLAAVLSRRPIDALWVGLATVGMALIGAEKAFGAEHISTLGLIFALIAGSFWACYILASSRVGRLFDGAGGLGAALVVATLITLPFGGAGAAQAFADPGFLALAVGTGLLASVVPYTFELAALRRLPNNVFSILLSLEPGIAAIGGWLLLSQETGALRWAAILLLTVASMGITATSRPKRAASEPAPVTSTIAQVDAL</sequence>
<organism evidence="4 5">
    <name type="scientific">Rothia nasimurium</name>
    <dbReference type="NCBI Taxonomy" id="85336"/>
    <lineage>
        <taxon>Bacteria</taxon>
        <taxon>Bacillati</taxon>
        <taxon>Actinomycetota</taxon>
        <taxon>Actinomycetes</taxon>
        <taxon>Micrococcales</taxon>
        <taxon>Micrococcaceae</taxon>
        <taxon>Rothia</taxon>
    </lineage>
</organism>
<dbReference type="AlphaFoldDB" id="A0A1Y1RTH1"/>
<feature type="transmembrane region" description="Helical" evidence="2">
    <location>
        <begin position="44"/>
        <end position="62"/>
    </location>
</feature>
<feature type="transmembrane region" description="Helical" evidence="2">
    <location>
        <begin position="125"/>
        <end position="144"/>
    </location>
</feature>
<feature type="transmembrane region" description="Helical" evidence="2">
    <location>
        <begin position="177"/>
        <end position="199"/>
    </location>
</feature>
<dbReference type="PROSITE" id="PS51257">
    <property type="entry name" value="PROKAR_LIPOPROTEIN"/>
    <property type="match status" value="1"/>
</dbReference>
<dbReference type="RefSeq" id="WP_083090636.1">
    <property type="nucleotide sequence ID" value="NZ_LXWF01000002.1"/>
</dbReference>
<dbReference type="EMBL" id="LXWF01000002">
    <property type="protein sequence ID" value="ORC24995.1"/>
    <property type="molecule type" value="Genomic_DNA"/>
</dbReference>
<protein>
    <submittedName>
        <fullName evidence="4">Multidrug DMT transporter permease</fullName>
    </submittedName>
</protein>
<comment type="caution">
    <text evidence="4">The sequence shown here is derived from an EMBL/GenBank/DDBJ whole genome shotgun (WGS) entry which is preliminary data.</text>
</comment>
<name>A0A1Y1RTH1_9MICC</name>
<gene>
    <name evidence="4" type="ORF">A7979_09180</name>
</gene>
<evidence type="ECO:0000259" key="3">
    <source>
        <dbReference type="Pfam" id="PF00892"/>
    </source>
</evidence>
<feature type="transmembrane region" description="Helical" evidence="2">
    <location>
        <begin position="74"/>
        <end position="94"/>
    </location>
</feature>
<keyword evidence="2" id="KW-1133">Transmembrane helix</keyword>
<reference evidence="4 5" key="1">
    <citation type="submission" date="2016-05" db="EMBL/GenBank/DDBJ databases">
        <title>Draft genome sequence of a porcine commensal Rothia nasimurium.</title>
        <authorList>
            <person name="Gaiser R.A."/>
            <person name="Van Baarlen P."/>
            <person name="Wells J.M."/>
        </authorList>
    </citation>
    <scope>NUCLEOTIDE SEQUENCE [LARGE SCALE GENOMIC DNA]</scope>
    <source>
        <strain evidence="4 5">PT-32</strain>
    </source>
</reference>
<accession>A0A1Y1RTH1</accession>
<keyword evidence="5" id="KW-1185">Reference proteome</keyword>
<evidence type="ECO:0000256" key="1">
    <source>
        <dbReference type="ARBA" id="ARBA00007362"/>
    </source>
</evidence>
<evidence type="ECO:0000313" key="4">
    <source>
        <dbReference type="EMBL" id="ORC24995.1"/>
    </source>
</evidence>
<dbReference type="SUPFAM" id="SSF103481">
    <property type="entry name" value="Multidrug resistance efflux transporter EmrE"/>
    <property type="match status" value="1"/>
</dbReference>
<comment type="similarity">
    <text evidence="1">Belongs to the EamA transporter family.</text>
</comment>
<feature type="transmembrane region" description="Helical" evidence="2">
    <location>
        <begin position="100"/>
        <end position="118"/>
    </location>
</feature>
<dbReference type="Pfam" id="PF00892">
    <property type="entry name" value="EamA"/>
    <property type="match status" value="1"/>
</dbReference>
<evidence type="ECO:0000256" key="2">
    <source>
        <dbReference type="SAM" id="Phobius"/>
    </source>
</evidence>
<feature type="transmembrane region" description="Helical" evidence="2">
    <location>
        <begin position="211"/>
        <end position="230"/>
    </location>
</feature>
<dbReference type="Proteomes" id="UP000192359">
    <property type="component" value="Unassembled WGS sequence"/>
</dbReference>
<dbReference type="InterPro" id="IPR000620">
    <property type="entry name" value="EamA_dom"/>
</dbReference>